<dbReference type="AlphaFoldDB" id="A0LIF3"/>
<dbReference type="Proteomes" id="UP000001784">
    <property type="component" value="Chromosome"/>
</dbReference>
<dbReference type="EMBL" id="CP000478">
    <property type="protein sequence ID" value="ABK17205.1"/>
    <property type="molecule type" value="Genomic_DNA"/>
</dbReference>
<dbReference type="HOGENOM" id="CLU_2496787_0_0_7"/>
<protein>
    <submittedName>
        <fullName evidence="1">Uncharacterized protein</fullName>
    </submittedName>
</protein>
<organism evidence="1 2">
    <name type="scientific">Syntrophobacter fumaroxidans (strain DSM 10017 / MPOB)</name>
    <dbReference type="NCBI Taxonomy" id="335543"/>
    <lineage>
        <taxon>Bacteria</taxon>
        <taxon>Pseudomonadati</taxon>
        <taxon>Thermodesulfobacteriota</taxon>
        <taxon>Syntrophobacteria</taxon>
        <taxon>Syntrophobacterales</taxon>
        <taxon>Syntrophobacteraceae</taxon>
        <taxon>Syntrophobacter</taxon>
    </lineage>
</organism>
<proteinExistence type="predicted"/>
<dbReference type="KEGG" id="sfu:Sfum_1517"/>
<accession>A0LIF3</accession>
<reference evidence="1 2" key="1">
    <citation type="submission" date="2006-10" db="EMBL/GenBank/DDBJ databases">
        <title>Complete sequence of Syntrophobacter fumaroxidans MPOB.</title>
        <authorList>
            <consortium name="US DOE Joint Genome Institute"/>
            <person name="Copeland A."/>
            <person name="Lucas S."/>
            <person name="Lapidus A."/>
            <person name="Barry K."/>
            <person name="Detter J.C."/>
            <person name="Glavina del Rio T."/>
            <person name="Hammon N."/>
            <person name="Israni S."/>
            <person name="Pitluck S."/>
            <person name="Goltsman E.G."/>
            <person name="Martinez M."/>
            <person name="Schmutz J."/>
            <person name="Larimer F."/>
            <person name="Land M."/>
            <person name="Hauser L."/>
            <person name="Kyrpides N."/>
            <person name="Kim E."/>
            <person name="Boone D.R."/>
            <person name="Brockman F."/>
            <person name="Culley D."/>
            <person name="Ferry J."/>
            <person name="Gunsalus R."/>
            <person name="McInerney M.J."/>
            <person name="Morrison M."/>
            <person name="Plugge C."/>
            <person name="Rohlin L."/>
            <person name="Scholten J."/>
            <person name="Sieber J."/>
            <person name="Stams A.J.M."/>
            <person name="Worm P."/>
            <person name="Henstra A.M."/>
            <person name="Richardson P."/>
        </authorList>
    </citation>
    <scope>NUCLEOTIDE SEQUENCE [LARGE SCALE GENOMIC DNA]</scope>
    <source>
        <strain evidence="2">DSM 10017 / MPOB</strain>
    </source>
</reference>
<evidence type="ECO:0000313" key="1">
    <source>
        <dbReference type="EMBL" id="ABK17205.1"/>
    </source>
</evidence>
<evidence type="ECO:0000313" key="2">
    <source>
        <dbReference type="Proteomes" id="UP000001784"/>
    </source>
</evidence>
<keyword evidence="2" id="KW-1185">Reference proteome</keyword>
<name>A0LIF3_SYNFM</name>
<sequence>MDDRRPLRVLREPVHRSLRESVMSHFEQYCNVEREMTLRRHTLPLDLISRCVQDDTTPAHRELTRAGLCGANEAGLFRPSQEPGMV</sequence>
<dbReference type="OrthoDB" id="7345433at2"/>
<gene>
    <name evidence="1" type="ordered locus">Sfum_1517</name>
</gene>
<dbReference type="RefSeq" id="WP_011698376.1">
    <property type="nucleotide sequence ID" value="NC_008554.1"/>
</dbReference>
<dbReference type="InParanoid" id="A0LIF3"/>